<proteinExistence type="predicted"/>
<evidence type="ECO:0000313" key="1">
    <source>
        <dbReference type="EMBL" id="MCK0532242.1"/>
    </source>
</evidence>
<evidence type="ECO:0000313" key="2">
    <source>
        <dbReference type="Proteomes" id="UP001203512"/>
    </source>
</evidence>
<accession>A0ABT0DZ84</accession>
<organism evidence="1 2">
    <name type="scientific">Sphingobium agri</name>
    <dbReference type="NCBI Taxonomy" id="2933566"/>
    <lineage>
        <taxon>Bacteria</taxon>
        <taxon>Pseudomonadati</taxon>
        <taxon>Pseudomonadota</taxon>
        <taxon>Alphaproteobacteria</taxon>
        <taxon>Sphingomonadales</taxon>
        <taxon>Sphingomonadaceae</taxon>
        <taxon>Sphingobium</taxon>
    </lineage>
</organism>
<reference evidence="1 2" key="1">
    <citation type="submission" date="2022-04" db="EMBL/GenBank/DDBJ databases">
        <authorList>
            <person name="Huq M.A."/>
        </authorList>
    </citation>
    <scope>NUCLEOTIDE SEQUENCE [LARGE SCALE GENOMIC DNA]</scope>
    <source>
        <strain evidence="1 2">MAH-33</strain>
    </source>
</reference>
<sequence length="135" mass="14145">MRAWMCLAPLMLAACAGGDEPARLTEKQADRLEAALDGKVAGDPVSCVSRYPGSSLTAISESVLLYRVSGRLVYRNDLNGSCTGLGRGDTLVIRPTGAGSQYCRGDIVRSADLVTGSITGGCALGSFTPYRTPDR</sequence>
<comment type="caution">
    <text evidence="1">The sequence shown here is derived from an EMBL/GenBank/DDBJ whole genome shotgun (WGS) entry which is preliminary data.</text>
</comment>
<dbReference type="EMBL" id="JALKHS010000008">
    <property type="protein sequence ID" value="MCK0532242.1"/>
    <property type="molecule type" value="Genomic_DNA"/>
</dbReference>
<dbReference type="RefSeq" id="WP_201515378.1">
    <property type="nucleotide sequence ID" value="NZ_JALKHS010000008.1"/>
</dbReference>
<evidence type="ECO:0008006" key="3">
    <source>
        <dbReference type="Google" id="ProtNLM"/>
    </source>
</evidence>
<dbReference type="PROSITE" id="PS51257">
    <property type="entry name" value="PROKAR_LIPOPROTEIN"/>
    <property type="match status" value="1"/>
</dbReference>
<protein>
    <recommendedName>
        <fullName evidence="3">Lipoprotein</fullName>
    </recommendedName>
</protein>
<gene>
    <name evidence="1" type="ORF">MU848_11690</name>
</gene>
<dbReference type="Proteomes" id="UP001203512">
    <property type="component" value="Unassembled WGS sequence"/>
</dbReference>
<keyword evidence="2" id="KW-1185">Reference proteome</keyword>
<name>A0ABT0DZ84_9SPHN</name>